<protein>
    <submittedName>
        <fullName evidence="1">Uncharacterized protein</fullName>
    </submittedName>
</protein>
<comment type="caution">
    <text evidence="1">The sequence shown here is derived from an EMBL/GenBank/DDBJ whole genome shotgun (WGS) entry which is preliminary data.</text>
</comment>
<evidence type="ECO:0000313" key="1">
    <source>
        <dbReference type="EMBL" id="MDA7416662.1"/>
    </source>
</evidence>
<proteinExistence type="predicted"/>
<evidence type="ECO:0000313" key="2">
    <source>
        <dbReference type="Proteomes" id="UP001212602"/>
    </source>
</evidence>
<dbReference type="AlphaFoldDB" id="A0AAE3T0U2"/>
<organism evidence="1 2">
    <name type="scientific">Xenophilus arseniciresistens</name>
    <dbReference type="NCBI Taxonomy" id="1283306"/>
    <lineage>
        <taxon>Bacteria</taxon>
        <taxon>Pseudomonadati</taxon>
        <taxon>Pseudomonadota</taxon>
        <taxon>Betaproteobacteria</taxon>
        <taxon>Burkholderiales</taxon>
        <taxon>Comamonadaceae</taxon>
        <taxon>Xenophilus</taxon>
    </lineage>
</organism>
<keyword evidence="2" id="KW-1185">Reference proteome</keyword>
<dbReference type="Proteomes" id="UP001212602">
    <property type="component" value="Unassembled WGS sequence"/>
</dbReference>
<dbReference type="RefSeq" id="WP_271427899.1">
    <property type="nucleotide sequence ID" value="NZ_JAQIPB010000003.1"/>
</dbReference>
<name>A0AAE3T0U2_9BURK</name>
<accession>A0AAE3T0U2</accession>
<dbReference type="EMBL" id="JAQIPB010000003">
    <property type="protein sequence ID" value="MDA7416662.1"/>
    <property type="molecule type" value="Genomic_DNA"/>
</dbReference>
<gene>
    <name evidence="1" type="ORF">PGB34_09830</name>
</gene>
<reference evidence="1" key="1">
    <citation type="submission" date="2023-01" db="EMBL/GenBank/DDBJ databases">
        <title>Xenophilus mangrovi sp. nov., isolated from soil of Mangrove nature reserve.</title>
        <authorList>
            <person name="Xu S."/>
            <person name="Liu Z."/>
            <person name="Xu Y."/>
        </authorList>
    </citation>
    <scope>NUCLEOTIDE SEQUENCE</scope>
    <source>
        <strain evidence="1">YW8</strain>
    </source>
</reference>
<sequence>MLGAAVLLLGACSPRPPTSQFHADLCGRAVSWEQKSDYWDALYTGQLPGQRELTIALSIPRQAPTQPDQPIDELNVQFNLQGEPGLLQADGAPKLVGRFPLRANDLFKRAEESADPSALRRAELGAGAAAAAAPGPELRTGMATVFGDNGVMWKGGEGELQITEVRVVARDDEDEGGGGSNGGVAIASGSYRFDATPAGSGMACVISGTFKDASFRLRP</sequence>